<keyword evidence="1" id="KW-0472">Membrane</keyword>
<dbReference type="EMBL" id="FMYU01000002">
    <property type="protein sequence ID" value="SDC11607.1"/>
    <property type="molecule type" value="Genomic_DNA"/>
</dbReference>
<dbReference type="RefSeq" id="WP_092127733.1">
    <property type="nucleotide sequence ID" value="NZ_FMYU01000002.1"/>
</dbReference>
<proteinExistence type="predicted"/>
<dbReference type="AlphaFoldDB" id="A0A1G6IYP0"/>
<dbReference type="Proteomes" id="UP000199411">
    <property type="component" value="Unassembled WGS sequence"/>
</dbReference>
<keyword evidence="3" id="KW-1185">Reference proteome</keyword>
<gene>
    <name evidence="2" type="ORF">SAMN05660835_00340</name>
</gene>
<dbReference type="OrthoDB" id="9787447at2"/>
<evidence type="ECO:0000313" key="2">
    <source>
        <dbReference type="EMBL" id="SDC11607.1"/>
    </source>
</evidence>
<name>A0A1G6IYP0_9BACT</name>
<sequence>MVKNGQRLLYYTNPNKNFEQIIYSGYGIFYTTNDSVGFIQNAQAMDFVKAKNSMIFLKDNVLYVMFPFNMGIIGLTNIDELRKYNFPIKSMRWQD</sequence>
<evidence type="ECO:0000256" key="1">
    <source>
        <dbReference type="SAM" id="Phobius"/>
    </source>
</evidence>
<evidence type="ECO:0000313" key="3">
    <source>
        <dbReference type="Proteomes" id="UP000199411"/>
    </source>
</evidence>
<protein>
    <submittedName>
        <fullName evidence="2">Uncharacterized protein</fullName>
    </submittedName>
</protein>
<organism evidence="2 3">
    <name type="scientific">Desulfurella multipotens</name>
    <dbReference type="NCBI Taxonomy" id="79269"/>
    <lineage>
        <taxon>Bacteria</taxon>
        <taxon>Pseudomonadati</taxon>
        <taxon>Campylobacterota</taxon>
        <taxon>Desulfurellia</taxon>
        <taxon>Desulfurellales</taxon>
        <taxon>Desulfurellaceae</taxon>
        <taxon>Desulfurella</taxon>
    </lineage>
</organism>
<accession>A0A1G6IYP0</accession>
<keyword evidence="1" id="KW-1133">Transmembrane helix</keyword>
<feature type="transmembrane region" description="Helical" evidence="1">
    <location>
        <begin position="61"/>
        <end position="78"/>
    </location>
</feature>
<keyword evidence="1" id="KW-0812">Transmembrane</keyword>
<reference evidence="3" key="1">
    <citation type="submission" date="2016-10" db="EMBL/GenBank/DDBJ databases">
        <authorList>
            <person name="Varghese N."/>
            <person name="Submissions S."/>
        </authorList>
    </citation>
    <scope>NUCLEOTIDE SEQUENCE [LARGE SCALE GENOMIC DNA]</scope>
    <source>
        <strain evidence="3">DSM 8415</strain>
    </source>
</reference>